<dbReference type="PANTHER" id="PTHR43155:SF2">
    <property type="entry name" value="CYCLIC DI-GMP PHOSPHODIESTERASE PA4108"/>
    <property type="match status" value="1"/>
</dbReference>
<dbReference type="OrthoDB" id="9764808at2"/>
<dbReference type="SMART" id="SM00471">
    <property type="entry name" value="HDc"/>
    <property type="match status" value="1"/>
</dbReference>
<dbReference type="NCBIfam" id="TIGR00277">
    <property type="entry name" value="HDIG"/>
    <property type="match status" value="1"/>
</dbReference>
<dbReference type="Pfam" id="PF13487">
    <property type="entry name" value="HD_5"/>
    <property type="match status" value="1"/>
</dbReference>
<evidence type="ECO:0000256" key="1">
    <source>
        <dbReference type="SAM" id="Coils"/>
    </source>
</evidence>
<dbReference type="KEGG" id="mmob:F6R98_12790"/>
<dbReference type="Proteomes" id="UP000325755">
    <property type="component" value="Chromosome"/>
</dbReference>
<dbReference type="Pfam" id="PF11871">
    <property type="entry name" value="DUF3391"/>
    <property type="match status" value="1"/>
</dbReference>
<dbReference type="CDD" id="cd00077">
    <property type="entry name" value="HDc"/>
    <property type="match status" value="1"/>
</dbReference>
<accession>A0A5Q0BHN5</accession>
<dbReference type="EMBL" id="CP044205">
    <property type="protein sequence ID" value="QFY43385.1"/>
    <property type="molecule type" value="Genomic_DNA"/>
</dbReference>
<dbReference type="Gene3D" id="1.10.3210.10">
    <property type="entry name" value="Hypothetical protein af1432"/>
    <property type="match status" value="1"/>
</dbReference>
<evidence type="ECO:0000259" key="2">
    <source>
        <dbReference type="PROSITE" id="PS51832"/>
    </source>
</evidence>
<dbReference type="InterPro" id="IPR006675">
    <property type="entry name" value="HDIG_dom"/>
</dbReference>
<dbReference type="InterPro" id="IPR003607">
    <property type="entry name" value="HD/PDEase_dom"/>
</dbReference>
<feature type="domain" description="HD-GYP" evidence="2">
    <location>
        <begin position="143"/>
        <end position="340"/>
    </location>
</feature>
<dbReference type="InterPro" id="IPR021812">
    <property type="entry name" value="DUF3391"/>
</dbReference>
<name>A0A5Q0BHN5_9GAMM</name>
<organism evidence="3 4">
    <name type="scientific">Candidatus Methylospira mobilis</name>
    <dbReference type="NCBI Taxonomy" id="1808979"/>
    <lineage>
        <taxon>Bacteria</taxon>
        <taxon>Pseudomonadati</taxon>
        <taxon>Pseudomonadota</taxon>
        <taxon>Gammaproteobacteria</taxon>
        <taxon>Methylococcales</taxon>
        <taxon>Methylococcaceae</taxon>
        <taxon>Candidatus Methylospira</taxon>
    </lineage>
</organism>
<evidence type="ECO:0000313" key="4">
    <source>
        <dbReference type="Proteomes" id="UP000325755"/>
    </source>
</evidence>
<protein>
    <submittedName>
        <fullName evidence="3">HD-GYP domain-containing protein</fullName>
    </submittedName>
</protein>
<proteinExistence type="predicted"/>
<dbReference type="InterPro" id="IPR037522">
    <property type="entry name" value="HD_GYP_dom"/>
</dbReference>
<dbReference type="RefSeq" id="WP_153249366.1">
    <property type="nucleotide sequence ID" value="NZ_CP044205.1"/>
</dbReference>
<gene>
    <name evidence="3" type="ORF">F6R98_12790</name>
</gene>
<dbReference type="PROSITE" id="PS51832">
    <property type="entry name" value="HD_GYP"/>
    <property type="match status" value="1"/>
</dbReference>
<keyword evidence="4" id="KW-1185">Reference proteome</keyword>
<dbReference type="GO" id="GO:0008081">
    <property type="term" value="F:phosphoric diester hydrolase activity"/>
    <property type="evidence" value="ECO:0007669"/>
    <property type="project" value="UniProtKB-ARBA"/>
</dbReference>
<reference evidence="3 4" key="1">
    <citation type="submission" date="2019-09" db="EMBL/GenBank/DDBJ databases">
        <title>Ecophysiology of the spiral-shaped methanotroph Methylospira mobilis as revealed by the complete genome sequence.</title>
        <authorList>
            <person name="Oshkin I.Y."/>
            <person name="Dedysh S.N."/>
            <person name="Miroshnikov K."/>
            <person name="Danilova O.V."/>
            <person name="Hakobyan A."/>
            <person name="Liesack W."/>
        </authorList>
    </citation>
    <scope>NUCLEOTIDE SEQUENCE [LARGE SCALE GENOMIC DNA]</scope>
    <source>
        <strain evidence="3 4">Shm1</strain>
    </source>
</reference>
<sequence>MTKKIHVSEVKLGMFIHEICANWLDHPFWNGSFALNSIDSLTKLKASGIKYVWIDVSRGIDVEPRISMVTQENENRKIESVLHGAIADLPKTGRAVAIHEEIDNARKVLAKAQKKVEIMLLDARMGKALQIEDVMTVVYEINRSVARNSNALLSLVRLKNKDNYTYMHSVAVCALMMALGKQLGIRDEQLPLLGEAGLFHDIGKAKIPETVLNKPGKLTDEEFTVIKQHPRLGWRILKQLPGINDLTLDVALHHHEKTDGTGYPDKLSGESLSLAARMGAICDVYDAITSERCYKNAWEPAEAIRKIASWQQNGHFDKKVFHAFVKTVGIYPVGTLVKLKSGRLGVVVDQTEKNLTTPIVKVFFSIAGNMHIFPEKINMAKSRESIESSEDPTKWGFNLQTIMETNS</sequence>
<dbReference type="InParanoid" id="A0A5Q0BHN5"/>
<evidence type="ECO:0000313" key="3">
    <source>
        <dbReference type="EMBL" id="QFY43385.1"/>
    </source>
</evidence>
<dbReference type="PANTHER" id="PTHR43155">
    <property type="entry name" value="CYCLIC DI-GMP PHOSPHODIESTERASE PA4108-RELATED"/>
    <property type="match status" value="1"/>
</dbReference>
<dbReference type="AlphaFoldDB" id="A0A5Q0BHN5"/>
<dbReference type="SUPFAM" id="SSF109604">
    <property type="entry name" value="HD-domain/PDEase-like"/>
    <property type="match status" value="1"/>
</dbReference>
<keyword evidence="1" id="KW-0175">Coiled coil</keyword>
<feature type="coiled-coil region" evidence="1">
    <location>
        <begin position="95"/>
        <end position="122"/>
    </location>
</feature>